<dbReference type="RefSeq" id="WP_084234687.1">
    <property type="nucleotide sequence ID" value="NZ_FWXW01000004.1"/>
</dbReference>
<proteinExistence type="predicted"/>
<feature type="transmembrane region" description="Helical" evidence="1">
    <location>
        <begin position="49"/>
        <end position="68"/>
    </location>
</feature>
<sequence length="132" mass="14895">MSIVKKLTEKDLKARISTLWIIVLINILAADVFTFVLPGSEDKIQVTQVMMLAFAVIQEIPIAMIYLSRILKERVNRRANIIASVITIVYIIAGCSVTLHYLFFAVMEILAMLLIIKYSRKLTEGAAQPVDR</sequence>
<gene>
    <name evidence="2" type="ORF">SAMN02745168_2020</name>
</gene>
<reference evidence="2 3" key="1">
    <citation type="submission" date="2017-04" db="EMBL/GenBank/DDBJ databases">
        <authorList>
            <person name="Afonso C.L."/>
            <person name="Miller P.J."/>
            <person name="Scott M.A."/>
            <person name="Spackman E."/>
            <person name="Goraichik I."/>
            <person name="Dimitrov K.M."/>
            <person name="Suarez D.L."/>
            <person name="Swayne D.E."/>
        </authorList>
    </citation>
    <scope>NUCLEOTIDE SEQUENCE [LARGE SCALE GENOMIC DNA]</scope>
    <source>
        <strain evidence="2 3">DSM 12816</strain>
    </source>
</reference>
<organism evidence="2 3">
    <name type="scientific">Papillibacter cinnamivorans DSM 12816</name>
    <dbReference type="NCBI Taxonomy" id="1122930"/>
    <lineage>
        <taxon>Bacteria</taxon>
        <taxon>Bacillati</taxon>
        <taxon>Bacillota</taxon>
        <taxon>Clostridia</taxon>
        <taxon>Eubacteriales</taxon>
        <taxon>Oscillospiraceae</taxon>
        <taxon>Papillibacter</taxon>
    </lineage>
</organism>
<feature type="transmembrane region" description="Helical" evidence="1">
    <location>
        <begin position="75"/>
        <end position="93"/>
    </location>
</feature>
<dbReference type="STRING" id="1122930.SAMN02745168_2020"/>
<dbReference type="InterPro" id="IPR046289">
    <property type="entry name" value="DUF6326"/>
</dbReference>
<keyword evidence="1" id="KW-1133">Transmembrane helix</keyword>
<accession>A0A1W2AXG9</accession>
<name>A0A1W2AXG9_9FIRM</name>
<keyword evidence="1" id="KW-0812">Transmembrane</keyword>
<dbReference type="AlphaFoldDB" id="A0A1W2AXG9"/>
<evidence type="ECO:0000313" key="3">
    <source>
        <dbReference type="Proteomes" id="UP000192790"/>
    </source>
</evidence>
<dbReference type="OrthoDB" id="1551186at2"/>
<dbReference type="EMBL" id="FWXW01000004">
    <property type="protein sequence ID" value="SMC65314.1"/>
    <property type="molecule type" value="Genomic_DNA"/>
</dbReference>
<evidence type="ECO:0000256" key="1">
    <source>
        <dbReference type="SAM" id="Phobius"/>
    </source>
</evidence>
<keyword evidence="3" id="KW-1185">Reference proteome</keyword>
<keyword evidence="1" id="KW-0472">Membrane</keyword>
<feature type="transmembrane region" description="Helical" evidence="1">
    <location>
        <begin position="12"/>
        <end position="37"/>
    </location>
</feature>
<protein>
    <submittedName>
        <fullName evidence="2">Uncharacterized protein</fullName>
    </submittedName>
</protein>
<evidence type="ECO:0000313" key="2">
    <source>
        <dbReference type="EMBL" id="SMC65314.1"/>
    </source>
</evidence>
<dbReference type="Proteomes" id="UP000192790">
    <property type="component" value="Unassembled WGS sequence"/>
</dbReference>
<dbReference type="Pfam" id="PF19851">
    <property type="entry name" value="DUF6326"/>
    <property type="match status" value="1"/>
</dbReference>